<evidence type="ECO:0000313" key="1">
    <source>
        <dbReference type="EMBL" id="OSI32638.1"/>
    </source>
</evidence>
<dbReference type="InterPro" id="IPR016064">
    <property type="entry name" value="NAD/diacylglycerol_kinase_sf"/>
</dbReference>
<dbReference type="Gene3D" id="3.40.50.10330">
    <property type="entry name" value="Probable inorganic polyphosphate/atp-NAD kinase, domain 1"/>
    <property type="match status" value="1"/>
</dbReference>
<gene>
    <name evidence="1" type="ORF">BV913_09590</name>
</gene>
<dbReference type="InterPro" id="IPR011391">
    <property type="entry name" value="AcoX_kinase"/>
</dbReference>
<name>A0ABX3WJD4_9NEIS</name>
<protein>
    <recommendedName>
        <fullName evidence="3">Acetoin catabolism protein X</fullName>
    </recommendedName>
</protein>
<proteinExistence type="predicted"/>
<organism evidence="1 2">
    <name type="scientific">Neisseria dumasiana</name>
    <dbReference type="NCBI Taxonomy" id="1931275"/>
    <lineage>
        <taxon>Bacteria</taxon>
        <taxon>Pseudomonadati</taxon>
        <taxon>Pseudomonadota</taxon>
        <taxon>Betaproteobacteria</taxon>
        <taxon>Neisseriales</taxon>
        <taxon>Neisseriaceae</taxon>
        <taxon>Neisseria</taxon>
    </lineage>
</organism>
<evidence type="ECO:0000313" key="2">
    <source>
        <dbReference type="Proteomes" id="UP000193346"/>
    </source>
</evidence>
<dbReference type="EMBL" id="MTAC01000026">
    <property type="protein sequence ID" value="OSI32638.1"/>
    <property type="molecule type" value="Genomic_DNA"/>
</dbReference>
<reference evidence="1 2" key="1">
    <citation type="submission" date="2017-01" db="EMBL/GenBank/DDBJ databases">
        <authorList>
            <person name="Wolfgang W.J."/>
            <person name="Cole J."/>
            <person name="Wroblewski D."/>
            <person name="Mcginnis J."/>
            <person name="Musser K.A."/>
        </authorList>
    </citation>
    <scope>NUCLEOTIDE SEQUENCE [LARGE SCALE GENOMIC DNA]</scope>
    <source>
        <strain evidence="1 2">93087</strain>
    </source>
</reference>
<dbReference type="InterPro" id="IPR002504">
    <property type="entry name" value="NADK"/>
</dbReference>
<dbReference type="Pfam" id="PF01513">
    <property type="entry name" value="NAD_kinase"/>
    <property type="match status" value="1"/>
</dbReference>
<dbReference type="PIRSF" id="PIRSF018567">
    <property type="entry name" value="AcoX"/>
    <property type="match status" value="1"/>
</dbReference>
<dbReference type="InterPro" id="IPR017438">
    <property type="entry name" value="ATP-NAD_kinase_N"/>
</dbReference>
<keyword evidence="2" id="KW-1185">Reference proteome</keyword>
<dbReference type="Proteomes" id="UP000193346">
    <property type="component" value="Unassembled WGS sequence"/>
</dbReference>
<sequence length="357" mass="38269">MSATTRVGIIANPVSARDIRRIISHAAGLSLGERVNMLVRILSVLAACGVDEVLLMPEGEGLRMLLERRLPAVASELDDPLPRLRWVEMAVNNNTNDSVAAAEIMREEGVSAVLVLGGDGTHRAVVKGCGDVPVAGISTGTNNAFPPMREVSITAWAAGLYATENVPREAALRSNKCLHIGKYDAAGRKVLHEIALIDAAVLNEGILGAKAISETDTLRTFITTQASIEAVGLSAVAAVLQPVGRYEQGGLLVELLPQYGPHAPADNAFTVQAVLTPGMIANIDIAAYRRFYAGEAYRLSGQAGLVALDGEREIAFRENETIAITLHEEAFYTLDVPAVLEYVSAQRRRRHKYSQPT</sequence>
<dbReference type="SUPFAM" id="SSF111331">
    <property type="entry name" value="NAD kinase/diacylglycerol kinase-like"/>
    <property type="match status" value="1"/>
</dbReference>
<dbReference type="PANTHER" id="PTHR40697">
    <property type="entry name" value="ACETOIN CATABOLISM PROTEIN X"/>
    <property type="match status" value="1"/>
</dbReference>
<evidence type="ECO:0008006" key="3">
    <source>
        <dbReference type="Google" id="ProtNLM"/>
    </source>
</evidence>
<comment type="caution">
    <text evidence="1">The sequence shown here is derived from an EMBL/GenBank/DDBJ whole genome shotgun (WGS) entry which is preliminary data.</text>
</comment>
<dbReference type="PANTHER" id="PTHR40697:SF3">
    <property type="entry name" value="ACETOIN CATABOLISM PROTEIN X"/>
    <property type="match status" value="1"/>
</dbReference>
<dbReference type="InterPro" id="IPR039065">
    <property type="entry name" value="AcoX-like"/>
</dbReference>
<dbReference type="RefSeq" id="WP_085418749.1">
    <property type="nucleotide sequence ID" value="NZ_CP091509.1"/>
</dbReference>
<accession>A0ABX3WJD4</accession>